<keyword evidence="6" id="KW-0472">Membrane</keyword>
<evidence type="ECO:0000256" key="3">
    <source>
        <dbReference type="ARBA" id="ARBA00022452"/>
    </source>
</evidence>
<evidence type="ECO:0000256" key="5">
    <source>
        <dbReference type="ARBA" id="ARBA00022729"/>
    </source>
</evidence>
<reference evidence="9 10" key="1">
    <citation type="submission" date="2022-12" db="EMBL/GenBank/DDBJ databases">
        <title>Sphingomonas abieness sp. nov., an endophytic bacterium isolated from Abies koreana.</title>
        <authorList>
            <person name="Jiang L."/>
            <person name="Lee J."/>
        </authorList>
    </citation>
    <scope>NUCLEOTIDE SEQUENCE [LARGE SCALE GENOMIC DNA]</scope>
    <source>
        <strain evidence="10">PAMB 00755</strain>
    </source>
</reference>
<protein>
    <submittedName>
        <fullName evidence="9">Outer membrane protein transport protein</fullName>
    </submittedName>
</protein>
<dbReference type="EMBL" id="CP115174">
    <property type="protein sequence ID" value="WBO22985.1"/>
    <property type="molecule type" value="Genomic_DNA"/>
</dbReference>
<dbReference type="SUPFAM" id="SSF56935">
    <property type="entry name" value="Porins"/>
    <property type="match status" value="1"/>
</dbReference>
<dbReference type="Gene3D" id="2.40.160.60">
    <property type="entry name" value="Outer membrane protein transport protein (OMPP1/FadL/TodX)"/>
    <property type="match status" value="1"/>
</dbReference>
<proteinExistence type="inferred from homology"/>
<dbReference type="InterPro" id="IPR005017">
    <property type="entry name" value="OMPP1/FadL/TodX"/>
</dbReference>
<dbReference type="PANTHER" id="PTHR35093">
    <property type="entry name" value="OUTER MEMBRANE PROTEIN NMB0088-RELATED"/>
    <property type="match status" value="1"/>
</dbReference>
<comment type="similarity">
    <text evidence="2">Belongs to the OmpP1/FadL family.</text>
</comment>
<dbReference type="Proteomes" id="UP001210865">
    <property type="component" value="Chromosome"/>
</dbReference>
<evidence type="ECO:0000256" key="6">
    <source>
        <dbReference type="ARBA" id="ARBA00023136"/>
    </source>
</evidence>
<feature type="chain" id="PRO_5046330067" evidence="8">
    <location>
        <begin position="30"/>
        <end position="472"/>
    </location>
</feature>
<name>A0ABY7NPV5_9SPHN</name>
<gene>
    <name evidence="9" type="ORF">PBT88_02265</name>
</gene>
<evidence type="ECO:0000256" key="4">
    <source>
        <dbReference type="ARBA" id="ARBA00022692"/>
    </source>
</evidence>
<dbReference type="Pfam" id="PF03349">
    <property type="entry name" value="Toluene_X"/>
    <property type="match status" value="1"/>
</dbReference>
<keyword evidence="7" id="KW-0998">Cell outer membrane</keyword>
<sequence length="472" mass="50246">MKVNRIARKGALLASATLVATMVVAQAHAAAFYIQEQSTKAVGRAFSGEVSEMGAQQMWWNPASIGGISGFQSYQGFTAIIPRADASNLGSTITRPGVNLSGVTGIPGLPSIPGTTSAVGGAQNQHDMVNKGYLPNGGFAFPIGDHLDFGFTATSPYSFTSNYASDSWARYAADKTRLRTFDFQPVLAYHTGGLSIGAGPNIEYVRATFANYLPDPLPNLAGIPVVGPTLSGLLNTGDGHQYLKGDGWDVGWSAGFQYHNDQVDLGVAYKSAIKHKLKGHLIVDGLGGLLALGGANQEVEGAHAQFTTPWQVNFGGRYHVTRQLTLNGQITRFGWSKFDAIELSNLGATADQALGQNYHNTFSYAAGFDYAVTPKWTVRGGVQRDLSPISKGNRDPRVPDGSRWNFAAGSSYAINSHFTMDAAASYDKIKSVHIDKTEAAYVGTPFETIIQNDGYLHNASALVFSLGGSVAF</sequence>
<evidence type="ECO:0000313" key="10">
    <source>
        <dbReference type="Proteomes" id="UP001210865"/>
    </source>
</evidence>
<evidence type="ECO:0000256" key="8">
    <source>
        <dbReference type="SAM" id="SignalP"/>
    </source>
</evidence>
<evidence type="ECO:0000256" key="7">
    <source>
        <dbReference type="ARBA" id="ARBA00023237"/>
    </source>
</evidence>
<keyword evidence="3" id="KW-1134">Transmembrane beta strand</keyword>
<accession>A0ABY7NPV5</accession>
<evidence type="ECO:0000256" key="1">
    <source>
        <dbReference type="ARBA" id="ARBA00004571"/>
    </source>
</evidence>
<keyword evidence="10" id="KW-1185">Reference proteome</keyword>
<feature type="signal peptide" evidence="8">
    <location>
        <begin position="1"/>
        <end position="29"/>
    </location>
</feature>
<dbReference type="PANTHER" id="PTHR35093:SF8">
    <property type="entry name" value="OUTER MEMBRANE PROTEIN NMB0088-RELATED"/>
    <property type="match status" value="1"/>
</dbReference>
<evidence type="ECO:0000313" key="9">
    <source>
        <dbReference type="EMBL" id="WBO22985.1"/>
    </source>
</evidence>
<comment type="subcellular location">
    <subcellularLocation>
        <location evidence="1">Cell outer membrane</location>
        <topology evidence="1">Multi-pass membrane protein</topology>
    </subcellularLocation>
</comment>
<keyword evidence="5 8" id="KW-0732">Signal</keyword>
<evidence type="ECO:0000256" key="2">
    <source>
        <dbReference type="ARBA" id="ARBA00008163"/>
    </source>
</evidence>
<keyword evidence="4" id="KW-0812">Transmembrane</keyword>
<dbReference type="RefSeq" id="WP_270077622.1">
    <property type="nucleotide sequence ID" value="NZ_CP115174.1"/>
</dbReference>
<organism evidence="9 10">
    <name type="scientific">Sphingomonas abietis</name>
    <dbReference type="NCBI Taxonomy" id="3012344"/>
    <lineage>
        <taxon>Bacteria</taxon>
        <taxon>Pseudomonadati</taxon>
        <taxon>Pseudomonadota</taxon>
        <taxon>Alphaproteobacteria</taxon>
        <taxon>Sphingomonadales</taxon>
        <taxon>Sphingomonadaceae</taxon>
        <taxon>Sphingomonas</taxon>
    </lineage>
</organism>